<evidence type="ECO:0000313" key="2">
    <source>
        <dbReference type="Proteomes" id="UP001055879"/>
    </source>
</evidence>
<evidence type="ECO:0000313" key="1">
    <source>
        <dbReference type="EMBL" id="KAI3697380.1"/>
    </source>
</evidence>
<organism evidence="1 2">
    <name type="scientific">Arctium lappa</name>
    <name type="common">Greater burdock</name>
    <name type="synonym">Lappa major</name>
    <dbReference type="NCBI Taxonomy" id="4217"/>
    <lineage>
        <taxon>Eukaryota</taxon>
        <taxon>Viridiplantae</taxon>
        <taxon>Streptophyta</taxon>
        <taxon>Embryophyta</taxon>
        <taxon>Tracheophyta</taxon>
        <taxon>Spermatophyta</taxon>
        <taxon>Magnoliopsida</taxon>
        <taxon>eudicotyledons</taxon>
        <taxon>Gunneridae</taxon>
        <taxon>Pentapetalae</taxon>
        <taxon>asterids</taxon>
        <taxon>campanulids</taxon>
        <taxon>Asterales</taxon>
        <taxon>Asteraceae</taxon>
        <taxon>Carduoideae</taxon>
        <taxon>Cardueae</taxon>
        <taxon>Arctiinae</taxon>
        <taxon>Arctium</taxon>
    </lineage>
</organism>
<reference evidence="1 2" key="2">
    <citation type="journal article" date="2022" name="Mol. Ecol. Resour.">
        <title>The genomes of chicory, endive, great burdock and yacon provide insights into Asteraceae paleo-polyploidization history and plant inulin production.</title>
        <authorList>
            <person name="Fan W."/>
            <person name="Wang S."/>
            <person name="Wang H."/>
            <person name="Wang A."/>
            <person name="Jiang F."/>
            <person name="Liu H."/>
            <person name="Zhao H."/>
            <person name="Xu D."/>
            <person name="Zhang Y."/>
        </authorList>
    </citation>
    <scope>NUCLEOTIDE SEQUENCE [LARGE SCALE GENOMIC DNA]</scope>
    <source>
        <strain evidence="2">cv. Niubang</strain>
    </source>
</reference>
<reference evidence="2" key="1">
    <citation type="journal article" date="2022" name="Mol. Ecol. Resour.">
        <title>The genomes of chicory, endive, great burdock and yacon provide insights into Asteraceae palaeo-polyploidization history and plant inulin production.</title>
        <authorList>
            <person name="Fan W."/>
            <person name="Wang S."/>
            <person name="Wang H."/>
            <person name="Wang A."/>
            <person name="Jiang F."/>
            <person name="Liu H."/>
            <person name="Zhao H."/>
            <person name="Xu D."/>
            <person name="Zhang Y."/>
        </authorList>
    </citation>
    <scope>NUCLEOTIDE SEQUENCE [LARGE SCALE GENOMIC DNA]</scope>
    <source>
        <strain evidence="2">cv. Niubang</strain>
    </source>
</reference>
<comment type="caution">
    <text evidence="1">The sequence shown here is derived from an EMBL/GenBank/DDBJ whole genome shotgun (WGS) entry which is preliminary data.</text>
</comment>
<sequence>MVIIIATLIHHGRYQVKLARLDCLLRIQQLWPLRFNQNGEKRLLAFTRRGTNILSDFSYKRGDRHVFGSEATAFHPKSQSFA</sequence>
<keyword evidence="2" id="KW-1185">Reference proteome</keyword>
<protein>
    <submittedName>
        <fullName evidence="1">Uncharacterized protein</fullName>
    </submittedName>
</protein>
<gene>
    <name evidence="1" type="ORF">L6452_30360</name>
</gene>
<proteinExistence type="predicted"/>
<dbReference type="Proteomes" id="UP001055879">
    <property type="component" value="Linkage Group LG10"/>
</dbReference>
<dbReference type="EMBL" id="CM042056">
    <property type="protein sequence ID" value="KAI3697380.1"/>
    <property type="molecule type" value="Genomic_DNA"/>
</dbReference>
<accession>A0ACB8ZJ84</accession>
<name>A0ACB8ZJ84_ARCLA</name>